<evidence type="ECO:0000259" key="3">
    <source>
        <dbReference type="Pfam" id="PF25954"/>
    </source>
</evidence>
<dbReference type="GO" id="GO:0030288">
    <property type="term" value="C:outer membrane-bounded periplasmic space"/>
    <property type="evidence" value="ECO:0007669"/>
    <property type="project" value="TreeGrafter"/>
</dbReference>
<dbReference type="PANTHER" id="PTHR30097">
    <property type="entry name" value="CATION EFFLUX SYSTEM PROTEIN CUSB"/>
    <property type="match status" value="1"/>
</dbReference>
<evidence type="ECO:0000256" key="1">
    <source>
        <dbReference type="ARBA" id="ARBA00009477"/>
    </source>
</evidence>
<dbReference type="RefSeq" id="WP_231950173.1">
    <property type="nucleotide sequence ID" value="NZ_LNYI01000011.1"/>
</dbReference>
<comment type="similarity">
    <text evidence="1">Belongs to the membrane fusion protein (MFP) (TC 8.A.1) family.</text>
</comment>
<dbReference type="GO" id="GO:0046914">
    <property type="term" value="F:transition metal ion binding"/>
    <property type="evidence" value="ECO:0007669"/>
    <property type="project" value="TreeGrafter"/>
</dbReference>
<dbReference type="NCBIfam" id="TIGR01730">
    <property type="entry name" value="RND_mfp"/>
    <property type="match status" value="1"/>
</dbReference>
<dbReference type="FunFam" id="2.40.30.170:FF:000010">
    <property type="entry name" value="Efflux RND transporter periplasmic adaptor subunit"/>
    <property type="match status" value="1"/>
</dbReference>
<dbReference type="AlphaFoldDB" id="A0A0W0VUN7"/>
<dbReference type="Pfam" id="PF25975">
    <property type="entry name" value="CzcB_C"/>
    <property type="match status" value="1"/>
</dbReference>
<dbReference type="Proteomes" id="UP000054869">
    <property type="component" value="Unassembled WGS sequence"/>
</dbReference>
<feature type="domain" description="CzcB-like C-terminal circularly permuted SH3-like" evidence="5">
    <location>
        <begin position="291"/>
        <end position="346"/>
    </location>
</feature>
<dbReference type="Pfam" id="PF25973">
    <property type="entry name" value="BSH_CzcB"/>
    <property type="match status" value="1"/>
</dbReference>
<dbReference type="GO" id="GO:0022857">
    <property type="term" value="F:transmembrane transporter activity"/>
    <property type="evidence" value="ECO:0007669"/>
    <property type="project" value="InterPro"/>
</dbReference>
<feature type="domain" description="CzcB-like barrel-sandwich hybrid" evidence="4">
    <location>
        <begin position="130"/>
        <end position="205"/>
    </location>
</feature>
<dbReference type="SUPFAM" id="SSF111369">
    <property type="entry name" value="HlyD-like secretion proteins"/>
    <property type="match status" value="1"/>
</dbReference>
<dbReference type="GO" id="GO:0016020">
    <property type="term" value="C:membrane"/>
    <property type="evidence" value="ECO:0007669"/>
    <property type="project" value="InterPro"/>
</dbReference>
<dbReference type="InterPro" id="IPR058647">
    <property type="entry name" value="BSH_CzcB-like"/>
</dbReference>
<dbReference type="STRING" id="45067.Llan_0664"/>
<evidence type="ECO:0000313" key="7">
    <source>
        <dbReference type="Proteomes" id="UP000054869"/>
    </source>
</evidence>
<organism evidence="6 7">
    <name type="scientific">Legionella lansingensis</name>
    <dbReference type="NCBI Taxonomy" id="45067"/>
    <lineage>
        <taxon>Bacteria</taxon>
        <taxon>Pseudomonadati</taxon>
        <taxon>Pseudomonadota</taxon>
        <taxon>Gammaproteobacteria</taxon>
        <taxon>Legionellales</taxon>
        <taxon>Legionellaceae</taxon>
        <taxon>Legionella</taxon>
    </lineage>
</organism>
<evidence type="ECO:0000256" key="2">
    <source>
        <dbReference type="ARBA" id="ARBA00022448"/>
    </source>
</evidence>
<gene>
    <name evidence="6" type="primary">cecB</name>
    <name evidence="6" type="ORF">Llan_0664</name>
</gene>
<accession>A0A0W0VUN7</accession>
<feature type="domain" description="CusB-like beta-barrel" evidence="3">
    <location>
        <begin position="213"/>
        <end position="282"/>
    </location>
</feature>
<sequence length="367" mass="40343">MHLLNNTFVKRLEAVDSSSITSTYRGLSAMSRNLLDAADKPRHVGSGMSCQHVLQNKFIVCLILLITALHTLTAFAHGEKIEISDKPRGPVYLTKAQEKIIDLKLAKVSERPLAQLLTLNGEIQLLPNEQADVTVRISGNVSALYANLGDQVKKGQPLVKIQSRLIGDPPPSIIINSPMTGVIDARNISLGQAVEPNTTLFHISNRNRVIALAQVYEEDLEKVVVGQTAYVHVLSYPKKTFPGKVILIEPNLNSVTRTVNVQIILDNQGNLLKPGMFARAQIVLQESKNALTVPNAGILEGNDEKFVFRSQGNKFERIVVKTGMSDEFYTEILTGLAVGDEIVIQGNRQLYTLWLTGSSSPAKEDHH</sequence>
<keyword evidence="7" id="KW-1185">Reference proteome</keyword>
<dbReference type="GO" id="GO:0060003">
    <property type="term" value="P:copper ion export"/>
    <property type="evidence" value="ECO:0007669"/>
    <property type="project" value="TreeGrafter"/>
</dbReference>
<dbReference type="InterPro" id="IPR051909">
    <property type="entry name" value="MFP_Cation_Efflux"/>
</dbReference>
<dbReference type="InterPro" id="IPR058649">
    <property type="entry name" value="CzcB_C"/>
</dbReference>
<dbReference type="EMBL" id="LNYI01000011">
    <property type="protein sequence ID" value="KTD23883.1"/>
    <property type="molecule type" value="Genomic_DNA"/>
</dbReference>
<proteinExistence type="inferred from homology"/>
<dbReference type="Gene3D" id="2.40.50.100">
    <property type="match status" value="1"/>
</dbReference>
<dbReference type="PANTHER" id="PTHR30097:SF4">
    <property type="entry name" value="SLR6042 PROTEIN"/>
    <property type="match status" value="1"/>
</dbReference>
<dbReference type="Gene3D" id="2.40.420.20">
    <property type="match status" value="1"/>
</dbReference>
<reference evidence="6 7" key="1">
    <citation type="submission" date="2015-11" db="EMBL/GenBank/DDBJ databases">
        <title>Genomic analysis of 38 Legionella species identifies large and diverse effector repertoires.</title>
        <authorList>
            <person name="Burstein D."/>
            <person name="Amaro F."/>
            <person name="Zusman T."/>
            <person name="Lifshitz Z."/>
            <person name="Cohen O."/>
            <person name="Gilbert J.A."/>
            <person name="Pupko T."/>
            <person name="Shuman H.A."/>
            <person name="Segal G."/>
        </authorList>
    </citation>
    <scope>NUCLEOTIDE SEQUENCE [LARGE SCALE GENOMIC DNA]</scope>
    <source>
        <strain evidence="6 7">ATCC 49751</strain>
    </source>
</reference>
<protein>
    <submittedName>
        <fullName evidence="6">Chemiosmotic efflux system C protein B</fullName>
    </submittedName>
</protein>
<dbReference type="Pfam" id="PF25954">
    <property type="entry name" value="Beta-barrel_RND_2"/>
    <property type="match status" value="1"/>
</dbReference>
<comment type="caution">
    <text evidence="6">The sequence shown here is derived from an EMBL/GenBank/DDBJ whole genome shotgun (WGS) entry which is preliminary data.</text>
</comment>
<dbReference type="InterPro" id="IPR058792">
    <property type="entry name" value="Beta-barrel_RND_2"/>
</dbReference>
<evidence type="ECO:0000313" key="6">
    <source>
        <dbReference type="EMBL" id="KTD23883.1"/>
    </source>
</evidence>
<name>A0A0W0VUN7_9GAMM</name>
<dbReference type="Gene3D" id="2.40.30.170">
    <property type="match status" value="1"/>
</dbReference>
<dbReference type="InterPro" id="IPR006143">
    <property type="entry name" value="RND_pump_MFP"/>
</dbReference>
<keyword evidence="2" id="KW-0813">Transport</keyword>
<dbReference type="GO" id="GO:0015679">
    <property type="term" value="P:plasma membrane copper ion transport"/>
    <property type="evidence" value="ECO:0007669"/>
    <property type="project" value="TreeGrafter"/>
</dbReference>
<evidence type="ECO:0000259" key="4">
    <source>
        <dbReference type="Pfam" id="PF25973"/>
    </source>
</evidence>
<dbReference type="eggNOG" id="COG0845">
    <property type="taxonomic scope" value="Bacteria"/>
</dbReference>
<dbReference type="PATRIC" id="fig|45067.4.peg.691"/>
<evidence type="ECO:0000259" key="5">
    <source>
        <dbReference type="Pfam" id="PF25975"/>
    </source>
</evidence>